<dbReference type="CDD" id="cd03442">
    <property type="entry name" value="BFIT_BACH"/>
    <property type="match status" value="1"/>
</dbReference>
<dbReference type="PROSITE" id="PS51770">
    <property type="entry name" value="HOTDOG_ACOT"/>
    <property type="match status" value="1"/>
</dbReference>
<dbReference type="GO" id="GO:0005829">
    <property type="term" value="C:cytosol"/>
    <property type="evidence" value="ECO:0007669"/>
    <property type="project" value="TreeGrafter"/>
</dbReference>
<name>A0A644UE37_9ZZZZ</name>
<dbReference type="InterPro" id="IPR029069">
    <property type="entry name" value="HotDog_dom_sf"/>
</dbReference>
<dbReference type="Pfam" id="PF03061">
    <property type="entry name" value="4HBT"/>
    <property type="match status" value="1"/>
</dbReference>
<dbReference type="PANTHER" id="PTHR11049:SF24">
    <property type="entry name" value="CYTOSOLIC ACYL COENZYME A THIOESTER HYDROLASE"/>
    <property type="match status" value="1"/>
</dbReference>
<protein>
    <recommendedName>
        <fullName evidence="2">HotDog ACOT-type domain-containing protein</fullName>
    </recommendedName>
</protein>
<dbReference type="Gene3D" id="3.10.129.10">
    <property type="entry name" value="Hotdog Thioesterase"/>
    <property type="match status" value="1"/>
</dbReference>
<sequence>MKVKSFIIHHLVKGADLNHHGTLYAGRGAEWLVEAGFVAASSLTNTDSTVCLKIHGMTFTRPVKKGSLLKYESRVVYVGKTSLTSYVKVTLSQTDEFVVDGFLTFIHVDENGKATPHGITIEPSTPEEIELYEKAKAFKNR</sequence>
<dbReference type="InterPro" id="IPR033120">
    <property type="entry name" value="HOTDOG_ACOT"/>
</dbReference>
<evidence type="ECO:0000256" key="1">
    <source>
        <dbReference type="ARBA" id="ARBA00022801"/>
    </source>
</evidence>
<evidence type="ECO:0000313" key="3">
    <source>
        <dbReference type="EMBL" id="MPL77112.1"/>
    </source>
</evidence>
<dbReference type="SUPFAM" id="SSF54637">
    <property type="entry name" value="Thioesterase/thiol ester dehydrase-isomerase"/>
    <property type="match status" value="1"/>
</dbReference>
<dbReference type="GO" id="GO:0009062">
    <property type="term" value="P:fatty acid catabolic process"/>
    <property type="evidence" value="ECO:0007669"/>
    <property type="project" value="TreeGrafter"/>
</dbReference>
<dbReference type="PANTHER" id="PTHR11049">
    <property type="entry name" value="ACYL COENZYME A THIOESTER HYDROLASE"/>
    <property type="match status" value="1"/>
</dbReference>
<dbReference type="AlphaFoldDB" id="A0A644UE37"/>
<comment type="caution">
    <text evidence="3">The sequence shown here is derived from an EMBL/GenBank/DDBJ whole genome shotgun (WGS) entry which is preliminary data.</text>
</comment>
<dbReference type="GO" id="GO:0052816">
    <property type="term" value="F:long-chain fatty acyl-CoA hydrolase activity"/>
    <property type="evidence" value="ECO:0007669"/>
    <property type="project" value="TreeGrafter"/>
</dbReference>
<evidence type="ECO:0000259" key="2">
    <source>
        <dbReference type="PROSITE" id="PS51770"/>
    </source>
</evidence>
<reference evidence="3" key="1">
    <citation type="submission" date="2019-08" db="EMBL/GenBank/DDBJ databases">
        <authorList>
            <person name="Kucharzyk K."/>
            <person name="Murdoch R.W."/>
            <person name="Higgins S."/>
            <person name="Loffler F."/>
        </authorList>
    </citation>
    <scope>NUCLEOTIDE SEQUENCE</scope>
</reference>
<keyword evidence="1" id="KW-0378">Hydrolase</keyword>
<feature type="domain" description="HotDog ACOT-type" evidence="2">
    <location>
        <begin position="2"/>
        <end position="111"/>
    </location>
</feature>
<dbReference type="InterPro" id="IPR006683">
    <property type="entry name" value="Thioestr_dom"/>
</dbReference>
<dbReference type="GO" id="GO:0006637">
    <property type="term" value="P:acyl-CoA metabolic process"/>
    <property type="evidence" value="ECO:0007669"/>
    <property type="project" value="TreeGrafter"/>
</dbReference>
<dbReference type="EMBL" id="VSSQ01000103">
    <property type="protein sequence ID" value="MPL77112.1"/>
    <property type="molecule type" value="Genomic_DNA"/>
</dbReference>
<gene>
    <name evidence="3" type="ORF">SDC9_22963</name>
</gene>
<organism evidence="3">
    <name type="scientific">bioreactor metagenome</name>
    <dbReference type="NCBI Taxonomy" id="1076179"/>
    <lineage>
        <taxon>unclassified sequences</taxon>
        <taxon>metagenomes</taxon>
        <taxon>ecological metagenomes</taxon>
    </lineage>
</organism>
<proteinExistence type="predicted"/>
<accession>A0A644UE37</accession>
<dbReference type="InterPro" id="IPR040170">
    <property type="entry name" value="Cytosol_ACT"/>
</dbReference>